<accession>A0A8S5UMM1</accession>
<organism evidence="1">
    <name type="scientific">Myoviridae sp. ctCo31</name>
    <dbReference type="NCBI Taxonomy" id="2825053"/>
    <lineage>
        <taxon>Viruses</taxon>
        <taxon>Duplodnaviria</taxon>
        <taxon>Heunggongvirae</taxon>
        <taxon>Uroviricota</taxon>
        <taxon>Caudoviricetes</taxon>
    </lineage>
</organism>
<evidence type="ECO:0000313" key="1">
    <source>
        <dbReference type="EMBL" id="DAF95727.1"/>
    </source>
</evidence>
<proteinExistence type="predicted"/>
<reference evidence="1" key="1">
    <citation type="journal article" date="2021" name="Proc. Natl. Acad. Sci. U.S.A.">
        <title>A Catalog of Tens of Thousands of Viruses from Human Metagenomes Reveals Hidden Associations with Chronic Diseases.</title>
        <authorList>
            <person name="Tisza M.J."/>
            <person name="Buck C.B."/>
        </authorList>
    </citation>
    <scope>NUCLEOTIDE SEQUENCE</scope>
    <source>
        <strain evidence="1">CtCo31</strain>
    </source>
</reference>
<protein>
    <submittedName>
        <fullName evidence="1">Uncharacterized protein</fullName>
    </submittedName>
</protein>
<name>A0A8S5UMM1_9CAUD</name>
<sequence>MKTLFQISQIGVQGKITENSGYKKKIYIQKNEQKFSTIIKDFKNGEYVDSLPLIEFYGNAGFLYATKINL</sequence>
<dbReference type="EMBL" id="BK016109">
    <property type="protein sequence ID" value="DAF95727.1"/>
    <property type="molecule type" value="Genomic_DNA"/>
</dbReference>